<reference evidence="1" key="1">
    <citation type="submission" date="2021-06" db="EMBL/GenBank/DDBJ databases">
        <authorList>
            <person name="Kallberg Y."/>
            <person name="Tangrot J."/>
            <person name="Rosling A."/>
        </authorList>
    </citation>
    <scope>NUCLEOTIDE SEQUENCE</scope>
    <source>
        <strain evidence="1">AU212A</strain>
    </source>
</reference>
<evidence type="ECO:0000313" key="1">
    <source>
        <dbReference type="EMBL" id="CAG8457939.1"/>
    </source>
</evidence>
<organism evidence="1 2">
    <name type="scientific">Scutellospora calospora</name>
    <dbReference type="NCBI Taxonomy" id="85575"/>
    <lineage>
        <taxon>Eukaryota</taxon>
        <taxon>Fungi</taxon>
        <taxon>Fungi incertae sedis</taxon>
        <taxon>Mucoromycota</taxon>
        <taxon>Glomeromycotina</taxon>
        <taxon>Glomeromycetes</taxon>
        <taxon>Diversisporales</taxon>
        <taxon>Gigasporaceae</taxon>
        <taxon>Scutellospora</taxon>
    </lineage>
</organism>
<dbReference type="Proteomes" id="UP000789860">
    <property type="component" value="Unassembled WGS sequence"/>
</dbReference>
<sequence length="675" mass="77479">MPQNPKARSKAKATNELRLPLALQNEIEESMLDARNFDQKFKNQTRGRKEKALLSHAVKIQKTNKGPVTASTDKDEDSYKRKISKIVPAQKLEKLYETNTNFFSLLQDANLVNASDIFSSKLVKSSDTEEREIRRLEKKLGIKSSGKLTKAFAEDGLDDLLEGFEIGSKRSNLSNLLNELSSEQIKDNDNDLEFEESEYSEDCSVIDKTNKDNDDDICEINTVVEVKESDNVSNKITEAGSTQEFLNSSDQLEHAAKVDTDKYIPPHTRDKLATLSALEANKTKTEQQTRLQRQLQGLLNRHTDSGYQLKQDDPSSLKEIIQQVHVEISKKDPKSLVSRTKFMIETIMNLKNNRLKQQDVATHRECILKMKKFLVNLGKKIHVQATEAIRVNLDDIRSIAIKGMLNGLFFLSNHNFNTFHFKGKWWIVGSANMTDSQSTSTTRNTENNSVFEAFLNLAKQQKMNTDVRRSIFIVLMSSEDYIDAFERLLKLDLKEVQAREIPRENTHNPYYSLIAQRLCDYDHSFKVTFKYCLWDFLRECGEIDVGGIEMMKSISIKNSSEKIPLKRIVNLAKLFAWLITVTFTKLQSQSRLFFQHLFSNIILIQNTNKRNPQLLSKIFIITVHIPILAHGIMFFLHHFVKSGDIIKEEEKELVEWGCDVIKKAIQLSLSIDKTL</sequence>
<name>A0ACA9K7N6_9GLOM</name>
<evidence type="ECO:0000313" key="2">
    <source>
        <dbReference type="Proteomes" id="UP000789860"/>
    </source>
</evidence>
<accession>A0ACA9K7N6</accession>
<gene>
    <name evidence="1" type="ORF">SCALOS_LOCUS1484</name>
</gene>
<dbReference type="EMBL" id="CAJVPM010001033">
    <property type="protein sequence ID" value="CAG8457939.1"/>
    <property type="molecule type" value="Genomic_DNA"/>
</dbReference>
<protein>
    <submittedName>
        <fullName evidence="1">2656_t:CDS:1</fullName>
    </submittedName>
</protein>
<keyword evidence="2" id="KW-1185">Reference proteome</keyword>
<comment type="caution">
    <text evidence="1">The sequence shown here is derived from an EMBL/GenBank/DDBJ whole genome shotgun (WGS) entry which is preliminary data.</text>
</comment>
<proteinExistence type="predicted"/>